<evidence type="ECO:0000313" key="7">
    <source>
        <dbReference type="RefSeq" id="XP_011302236.1"/>
    </source>
</evidence>
<evidence type="ECO:0000259" key="2">
    <source>
        <dbReference type="Pfam" id="PF06916"/>
    </source>
</evidence>
<accession>A0A9R1TZY7</accession>
<dbReference type="PANTHER" id="PTHR21377:SF0">
    <property type="entry name" value="PROTEIN FAM210B, MITOCHONDRIAL"/>
    <property type="match status" value="1"/>
</dbReference>
<accession>A0A9R1T3F9</accession>
<organism evidence="4">
    <name type="scientific">Fopius arisanus</name>
    <dbReference type="NCBI Taxonomy" id="64838"/>
    <lineage>
        <taxon>Eukaryota</taxon>
        <taxon>Metazoa</taxon>
        <taxon>Ecdysozoa</taxon>
        <taxon>Arthropoda</taxon>
        <taxon>Hexapoda</taxon>
        <taxon>Insecta</taxon>
        <taxon>Pterygota</taxon>
        <taxon>Neoptera</taxon>
        <taxon>Endopterygota</taxon>
        <taxon>Hymenoptera</taxon>
        <taxon>Apocrita</taxon>
        <taxon>Ichneumonoidea</taxon>
        <taxon>Braconidae</taxon>
        <taxon>Opiinae</taxon>
        <taxon>Fopius</taxon>
    </lineage>
</organism>
<keyword evidence="1" id="KW-0812">Transmembrane</keyword>
<reference evidence="7 8" key="2">
    <citation type="submission" date="2025-04" db="UniProtKB">
        <authorList>
            <consortium name="RefSeq"/>
        </authorList>
    </citation>
    <scope>IDENTIFICATION</scope>
    <source>
        <strain evidence="7 8">USDA-PBARC FA_bdor</strain>
        <tissue evidence="7 8">Whole organism</tissue>
    </source>
</reference>
<keyword evidence="1" id="KW-0472">Membrane</keyword>
<dbReference type="InterPro" id="IPR045866">
    <property type="entry name" value="FAM210A/B-like"/>
</dbReference>
<evidence type="ECO:0000313" key="5">
    <source>
        <dbReference type="EMBL" id="JAG81233.1"/>
    </source>
</evidence>
<dbReference type="RefSeq" id="XP_011302237.1">
    <property type="nucleotide sequence ID" value="XM_011303935.1"/>
</dbReference>
<evidence type="ECO:0000313" key="4">
    <source>
        <dbReference type="EMBL" id="JAG81232.1"/>
    </source>
</evidence>
<keyword evidence="6" id="KW-1185">Reference proteome</keyword>
<dbReference type="Pfam" id="PF06916">
    <property type="entry name" value="FAM210A-B_dom"/>
    <property type="match status" value="1"/>
</dbReference>
<dbReference type="Proteomes" id="UP000694866">
    <property type="component" value="Unplaced"/>
</dbReference>
<evidence type="ECO:0000256" key="1">
    <source>
        <dbReference type="SAM" id="Phobius"/>
    </source>
</evidence>
<name>A0A0C9RS63_9HYME</name>
<dbReference type="EMBL" id="GBYB01011464">
    <property type="protein sequence ID" value="JAG81231.1"/>
    <property type="molecule type" value="Transcribed_RNA"/>
</dbReference>
<sequence>MALTRIGHSRDLPMILRRLNHEVKETRLDTRHCDPRPANFHVSGIRRYPKAPCLPLPENLSEVFSNETGRFAPERVRDLASPMMLYSANNTNKSWNNSWMSSSSQTFGDTHVDSYDCFGAISLNGIMQTNVPHPCKSTLRGTHMNMPGGQWVQSGKYIADYLQNNHYDFIRKNYGRTTSENGSILKAYYSTSADIPKESESNKNKLTKAEKLKRAVKDYGSTVIVFHVGISLVSLGAFYTLVSSGLDLTPLVKLIPNSSERFEAIMTGSSTFLVAYAIHKAFAPVRISITLTSAPFIVRYLRRIRVRKMPKT</sequence>
<feature type="transmembrane region" description="Helical" evidence="1">
    <location>
        <begin position="219"/>
        <end position="242"/>
    </location>
</feature>
<dbReference type="PANTHER" id="PTHR21377">
    <property type="entry name" value="PROTEIN FAM210B, MITOCHONDRIAL"/>
    <property type="match status" value="1"/>
</dbReference>
<dbReference type="GO" id="GO:0005739">
    <property type="term" value="C:mitochondrion"/>
    <property type="evidence" value="ECO:0007669"/>
    <property type="project" value="TreeGrafter"/>
</dbReference>
<evidence type="ECO:0000313" key="8">
    <source>
        <dbReference type="RefSeq" id="XP_011302237.1"/>
    </source>
</evidence>
<reference evidence="4" key="1">
    <citation type="submission" date="2015-01" db="EMBL/GenBank/DDBJ databases">
        <title>Transcriptome Assembly of Fopius arisanus.</title>
        <authorList>
            <person name="Geib S."/>
        </authorList>
    </citation>
    <scope>NUCLEOTIDE SEQUENCE</scope>
</reference>
<proteinExistence type="predicted"/>
<protein>
    <submittedName>
        <fullName evidence="3">Fam210b_0 protein</fullName>
    </submittedName>
    <submittedName>
        <fullName evidence="4">Fam210b_1 protein</fullName>
    </submittedName>
    <submittedName>
        <fullName evidence="5">Fam210b_2 protein</fullName>
    </submittedName>
</protein>
<dbReference type="EMBL" id="GBYB01011466">
    <property type="protein sequence ID" value="JAG81233.1"/>
    <property type="molecule type" value="Transcribed_RNA"/>
</dbReference>
<accession>A0A0C9RS63</accession>
<dbReference type="OrthoDB" id="426386at2759"/>
<feature type="domain" description="DUF1279" evidence="2">
    <location>
        <begin position="210"/>
        <end position="296"/>
    </location>
</feature>
<dbReference type="AlphaFoldDB" id="A0A0C9RS63"/>
<dbReference type="KEGG" id="fas:105266050"/>
<keyword evidence="1" id="KW-1133">Transmembrane helix</keyword>
<feature type="transmembrane region" description="Helical" evidence="1">
    <location>
        <begin position="281"/>
        <end position="301"/>
    </location>
</feature>
<dbReference type="RefSeq" id="XP_011302236.1">
    <property type="nucleotide sequence ID" value="XM_011303934.1"/>
</dbReference>
<gene>
    <name evidence="4" type="primary">Fam210b_1</name>
    <name evidence="3" type="synonym">Fam210b_0</name>
    <name evidence="5" type="synonym">Fam210b_2</name>
    <name evidence="7 8" type="synonym">LOC105266050</name>
    <name evidence="3" type="ORF">g.41514</name>
    <name evidence="4" type="ORF">g.41522</name>
    <name evidence="5" type="ORF">g.41525</name>
</gene>
<evidence type="ECO:0000313" key="6">
    <source>
        <dbReference type="Proteomes" id="UP000694866"/>
    </source>
</evidence>
<evidence type="ECO:0000313" key="3">
    <source>
        <dbReference type="EMBL" id="JAG81231.1"/>
    </source>
</evidence>
<dbReference type="GeneID" id="105266050"/>
<dbReference type="EMBL" id="GBYB01011465">
    <property type="protein sequence ID" value="JAG81232.1"/>
    <property type="molecule type" value="Transcribed_RNA"/>
</dbReference>
<dbReference type="InterPro" id="IPR009688">
    <property type="entry name" value="FAM210A/B-like_dom"/>
</dbReference>